<proteinExistence type="predicted"/>
<reference evidence="2" key="1">
    <citation type="submission" date="2018-01" db="EMBL/GenBank/DDBJ databases">
        <authorList>
            <person name="Mao J.F."/>
        </authorList>
    </citation>
    <scope>NUCLEOTIDE SEQUENCE</scope>
    <source>
        <strain evidence="2">Huo1</strain>
        <tissue evidence="2">Leaf</tissue>
    </source>
</reference>
<reference evidence="2" key="2">
    <citation type="submission" date="2020-08" db="EMBL/GenBank/DDBJ databases">
        <title>Plant Genome Project.</title>
        <authorList>
            <person name="Zhang R.-G."/>
        </authorList>
    </citation>
    <scope>NUCLEOTIDE SEQUENCE</scope>
    <source>
        <strain evidence="2">Huo1</strain>
        <tissue evidence="2">Leaf</tissue>
    </source>
</reference>
<dbReference type="AlphaFoldDB" id="A0A8X8ZED5"/>
<feature type="region of interest" description="Disordered" evidence="1">
    <location>
        <begin position="120"/>
        <end position="142"/>
    </location>
</feature>
<accession>A0A8X8ZED5</accession>
<dbReference type="EMBL" id="PNBA02000014">
    <property type="protein sequence ID" value="KAG6402087.1"/>
    <property type="molecule type" value="Genomic_DNA"/>
</dbReference>
<gene>
    <name evidence="2" type="ORF">SASPL_138958</name>
</gene>
<dbReference type="Proteomes" id="UP000298416">
    <property type="component" value="Unassembled WGS sequence"/>
</dbReference>
<evidence type="ECO:0000313" key="2">
    <source>
        <dbReference type="EMBL" id="KAG6402087.1"/>
    </source>
</evidence>
<keyword evidence="3" id="KW-1185">Reference proteome</keyword>
<evidence type="ECO:0000313" key="3">
    <source>
        <dbReference type="Proteomes" id="UP000298416"/>
    </source>
</evidence>
<sequence length="142" mass="16227">MVESSLSEGPIYFSYYSTVSKYDLRLRDPDLATSLTLDVKIEGSSQMQGEEKVILMLRFHYNVSKDSEYVRRRSSHFVDETGKTTLNMINVAQNNRVVSRNIYWSRVSVPEKWLLDDNADEWTDGDGAGRESQQEATSEVCG</sequence>
<organism evidence="2">
    <name type="scientific">Salvia splendens</name>
    <name type="common">Scarlet sage</name>
    <dbReference type="NCBI Taxonomy" id="180675"/>
    <lineage>
        <taxon>Eukaryota</taxon>
        <taxon>Viridiplantae</taxon>
        <taxon>Streptophyta</taxon>
        <taxon>Embryophyta</taxon>
        <taxon>Tracheophyta</taxon>
        <taxon>Spermatophyta</taxon>
        <taxon>Magnoliopsida</taxon>
        <taxon>eudicotyledons</taxon>
        <taxon>Gunneridae</taxon>
        <taxon>Pentapetalae</taxon>
        <taxon>asterids</taxon>
        <taxon>lamiids</taxon>
        <taxon>Lamiales</taxon>
        <taxon>Lamiaceae</taxon>
        <taxon>Nepetoideae</taxon>
        <taxon>Mentheae</taxon>
        <taxon>Salviinae</taxon>
        <taxon>Salvia</taxon>
        <taxon>Salvia subgen. Calosphace</taxon>
        <taxon>core Calosphace</taxon>
    </lineage>
</organism>
<name>A0A8X8ZED5_SALSN</name>
<evidence type="ECO:0000256" key="1">
    <source>
        <dbReference type="SAM" id="MobiDB-lite"/>
    </source>
</evidence>
<comment type="caution">
    <text evidence="2">The sequence shown here is derived from an EMBL/GenBank/DDBJ whole genome shotgun (WGS) entry which is preliminary data.</text>
</comment>
<protein>
    <submittedName>
        <fullName evidence="2">Uncharacterized protein</fullName>
    </submittedName>
</protein>